<dbReference type="InterPro" id="IPR016032">
    <property type="entry name" value="Sig_transdc_resp-reg_C-effctor"/>
</dbReference>
<feature type="transmembrane region" description="Helical" evidence="4">
    <location>
        <begin position="26"/>
        <end position="46"/>
    </location>
</feature>
<dbReference type="GO" id="GO:0006355">
    <property type="term" value="P:regulation of DNA-templated transcription"/>
    <property type="evidence" value="ECO:0007669"/>
    <property type="project" value="InterPro"/>
</dbReference>
<feature type="transmembrane region" description="Helical" evidence="4">
    <location>
        <begin position="333"/>
        <end position="354"/>
    </location>
</feature>
<organism evidence="6 7">
    <name type="scientific">Slackia piriformis</name>
    <dbReference type="NCBI Taxonomy" id="626934"/>
    <lineage>
        <taxon>Bacteria</taxon>
        <taxon>Bacillati</taxon>
        <taxon>Actinomycetota</taxon>
        <taxon>Coriobacteriia</taxon>
        <taxon>Eggerthellales</taxon>
        <taxon>Eggerthellaceae</taxon>
        <taxon>Slackia</taxon>
    </lineage>
</organism>
<dbReference type="AlphaFoldDB" id="A0A943UZJ1"/>
<feature type="transmembrane region" description="Helical" evidence="4">
    <location>
        <begin position="116"/>
        <end position="140"/>
    </location>
</feature>
<dbReference type="Pfam" id="PF00196">
    <property type="entry name" value="GerE"/>
    <property type="match status" value="1"/>
</dbReference>
<feature type="transmembrane region" description="Helical" evidence="4">
    <location>
        <begin position="244"/>
        <end position="266"/>
    </location>
</feature>
<gene>
    <name evidence="6" type="ORF">KH142_00555</name>
</gene>
<feature type="transmembrane region" description="Helical" evidence="4">
    <location>
        <begin position="360"/>
        <end position="381"/>
    </location>
</feature>
<keyword evidence="4" id="KW-0472">Membrane</keyword>
<comment type="caution">
    <text evidence="6">The sequence shown here is derived from an EMBL/GenBank/DDBJ whole genome shotgun (WGS) entry which is preliminary data.</text>
</comment>
<feature type="transmembrane region" description="Helical" evidence="4">
    <location>
        <begin position="152"/>
        <end position="171"/>
    </location>
</feature>
<evidence type="ECO:0000256" key="2">
    <source>
        <dbReference type="ARBA" id="ARBA00023125"/>
    </source>
</evidence>
<dbReference type="PANTHER" id="PTHR44688:SF16">
    <property type="entry name" value="DNA-BINDING TRANSCRIPTIONAL ACTIVATOR DEVR_DOSR"/>
    <property type="match status" value="1"/>
</dbReference>
<protein>
    <submittedName>
        <fullName evidence="6">Helix-turn-helix transcriptional regulator</fullName>
    </submittedName>
</protein>
<feature type="transmembrane region" description="Helical" evidence="4">
    <location>
        <begin position="298"/>
        <end position="321"/>
    </location>
</feature>
<evidence type="ECO:0000259" key="5">
    <source>
        <dbReference type="PROSITE" id="PS50043"/>
    </source>
</evidence>
<dbReference type="InterPro" id="IPR036388">
    <property type="entry name" value="WH-like_DNA-bd_sf"/>
</dbReference>
<dbReference type="PROSITE" id="PS50043">
    <property type="entry name" value="HTH_LUXR_2"/>
    <property type="match status" value="1"/>
</dbReference>
<keyword evidence="4" id="KW-0812">Transmembrane</keyword>
<proteinExistence type="predicted"/>
<reference evidence="6" key="1">
    <citation type="submission" date="2021-02" db="EMBL/GenBank/DDBJ databases">
        <title>Infant gut strain persistence is associated with maternal origin, phylogeny, and functional potential including surface adhesion and iron acquisition.</title>
        <authorList>
            <person name="Lou Y.C."/>
        </authorList>
    </citation>
    <scope>NUCLEOTIDE SEQUENCE</scope>
    <source>
        <strain evidence="6">L2_039_000G1_dasL2_039_000G1_concoct_11</strain>
    </source>
</reference>
<evidence type="ECO:0000256" key="4">
    <source>
        <dbReference type="SAM" id="Phobius"/>
    </source>
</evidence>
<feature type="domain" description="HTH luxR-type" evidence="5">
    <location>
        <begin position="411"/>
        <end position="476"/>
    </location>
</feature>
<dbReference type="PRINTS" id="PR00038">
    <property type="entry name" value="HTHLUXR"/>
</dbReference>
<keyword evidence="3" id="KW-0804">Transcription</keyword>
<dbReference type="EMBL" id="JAGZSV010000004">
    <property type="protein sequence ID" value="MBS6939980.1"/>
    <property type="molecule type" value="Genomic_DNA"/>
</dbReference>
<feature type="transmembrane region" description="Helical" evidence="4">
    <location>
        <begin position="273"/>
        <end position="292"/>
    </location>
</feature>
<dbReference type="SMART" id="SM00421">
    <property type="entry name" value="HTH_LUXR"/>
    <property type="match status" value="1"/>
</dbReference>
<dbReference type="CDD" id="cd06170">
    <property type="entry name" value="LuxR_C_like"/>
    <property type="match status" value="1"/>
</dbReference>
<sequence length="476" mass="50534">MAETRRARRLMRSIDEKVRRSSKDGLLIGMACNFAFVTQVFFAPAMTHVTPFMLSFTDMSYCFGALSAAFLLARMRAKTLRPCATVLWGLTGALALMFVLYSFLLPSVADIVSANAAANMLFLAGGALFGVYLAYVVPLWLRACAIHDPAEIVWTVLLAGLLGSVLVWFFADMGPTRLLAASLGALLLGTYLLSRASDAFVSDVDAPRRESGAPYASKRLFAACFLMAFAFVEAISFAEADGASLAYAAGTFFAPVLIACVCLLALRGLTVVSLLSMAVPIATVVVMSASFFRFDPVLSFDLAVAGMFLFLVYAVMAVFFSTYGSDRAAYGSFLMLAVSFAGGCVVGRVGSAFAVSCEPFSLNVAVLAAILAVVAALLLCVRMPACASPSPAASSPADPSADFLLEKRVDRAADAHALGRREKEALSLLLAGKTAGEIARIMVVAPGTAKSHVYHVYRKLGVHSRAELFEMFGLDG</sequence>
<dbReference type="Gene3D" id="1.10.10.10">
    <property type="entry name" value="Winged helix-like DNA-binding domain superfamily/Winged helix DNA-binding domain"/>
    <property type="match status" value="1"/>
</dbReference>
<evidence type="ECO:0000313" key="6">
    <source>
        <dbReference type="EMBL" id="MBS6939980.1"/>
    </source>
</evidence>
<evidence type="ECO:0000256" key="1">
    <source>
        <dbReference type="ARBA" id="ARBA00023015"/>
    </source>
</evidence>
<feature type="transmembrane region" description="Helical" evidence="4">
    <location>
        <begin position="52"/>
        <end position="73"/>
    </location>
</feature>
<accession>A0A943UZJ1</accession>
<evidence type="ECO:0000256" key="3">
    <source>
        <dbReference type="ARBA" id="ARBA00023163"/>
    </source>
</evidence>
<dbReference type="InterPro" id="IPR000792">
    <property type="entry name" value="Tscrpt_reg_LuxR_C"/>
</dbReference>
<evidence type="ECO:0000313" key="7">
    <source>
        <dbReference type="Proteomes" id="UP000727506"/>
    </source>
</evidence>
<dbReference type="SUPFAM" id="SSF46894">
    <property type="entry name" value="C-terminal effector domain of the bipartite response regulators"/>
    <property type="match status" value="1"/>
</dbReference>
<keyword evidence="2" id="KW-0238">DNA-binding</keyword>
<feature type="transmembrane region" description="Helical" evidence="4">
    <location>
        <begin position="220"/>
        <end position="238"/>
    </location>
</feature>
<keyword evidence="4" id="KW-1133">Transmembrane helix</keyword>
<dbReference type="GO" id="GO:0003677">
    <property type="term" value="F:DNA binding"/>
    <property type="evidence" value="ECO:0007669"/>
    <property type="project" value="UniProtKB-KW"/>
</dbReference>
<feature type="transmembrane region" description="Helical" evidence="4">
    <location>
        <begin position="177"/>
        <end position="194"/>
    </location>
</feature>
<name>A0A943UZJ1_9ACTN</name>
<dbReference type="Proteomes" id="UP000727506">
    <property type="component" value="Unassembled WGS sequence"/>
</dbReference>
<keyword evidence="1" id="KW-0805">Transcription regulation</keyword>
<feature type="transmembrane region" description="Helical" evidence="4">
    <location>
        <begin position="85"/>
        <end position="104"/>
    </location>
</feature>
<dbReference type="PANTHER" id="PTHR44688">
    <property type="entry name" value="DNA-BINDING TRANSCRIPTIONAL ACTIVATOR DEVR_DOSR"/>
    <property type="match status" value="1"/>
</dbReference>